<name>A0ABY5VDV5_9FIRM</name>
<reference evidence="5" key="1">
    <citation type="journal article" date="2022" name="Cell">
        <title>Design, construction, and in vivo augmentation of a complex gut microbiome.</title>
        <authorList>
            <person name="Cheng A.G."/>
            <person name="Ho P.Y."/>
            <person name="Aranda-Diaz A."/>
            <person name="Jain S."/>
            <person name="Yu F.B."/>
            <person name="Meng X."/>
            <person name="Wang M."/>
            <person name="Iakiviak M."/>
            <person name="Nagashima K."/>
            <person name="Zhao A."/>
            <person name="Murugkar P."/>
            <person name="Patil A."/>
            <person name="Atabakhsh K."/>
            <person name="Weakley A."/>
            <person name="Yan J."/>
            <person name="Brumbaugh A.R."/>
            <person name="Higginbottom S."/>
            <person name="Dimas A."/>
            <person name="Shiver A.L."/>
            <person name="Deutschbauer A."/>
            <person name="Neff N."/>
            <person name="Sonnenburg J.L."/>
            <person name="Huang K.C."/>
            <person name="Fischbach M.A."/>
        </authorList>
    </citation>
    <scope>NUCLEOTIDE SEQUENCE</scope>
    <source>
        <strain evidence="5">DSM 19829</strain>
    </source>
</reference>
<evidence type="ECO:0000256" key="3">
    <source>
        <dbReference type="ARBA" id="ARBA00023002"/>
    </source>
</evidence>
<organism evidence="5 6">
    <name type="scientific">Ruminococcus gauvreauii</name>
    <dbReference type="NCBI Taxonomy" id="438033"/>
    <lineage>
        <taxon>Bacteria</taxon>
        <taxon>Bacillati</taxon>
        <taxon>Bacillota</taxon>
        <taxon>Clostridia</taxon>
        <taxon>Eubacteriales</taxon>
        <taxon>Oscillospiraceae</taxon>
        <taxon>Ruminococcus</taxon>
    </lineage>
</organism>
<dbReference type="SUPFAM" id="SSF51430">
    <property type="entry name" value="NAD(P)-linked oxidoreductase"/>
    <property type="match status" value="1"/>
</dbReference>
<proteinExistence type="inferred from homology"/>
<comment type="similarity">
    <text evidence="1">Belongs to the aldo/keto reductase family.</text>
</comment>
<feature type="domain" description="NADP-dependent oxidoreductase" evidence="4">
    <location>
        <begin position="21"/>
        <end position="266"/>
    </location>
</feature>
<accession>A0ABY5VDV5</accession>
<dbReference type="PIRSF" id="PIRSF000097">
    <property type="entry name" value="AKR"/>
    <property type="match status" value="1"/>
</dbReference>
<sequence length="282" mass="32362">MNSITLNNGNQIPQMMFGSFQMNEQADMDAVVKTAVDNGVLGFDTSPSYRTEEMLSAAVRGLIAKREGLSRSDFFLDTKIDEWQMIAKKGEIRPFVEKCLEKTNLDYWDLILIHWPQPDYYTKTWLAMEKLYEEGIVKNIGVCNFSVRHFKGLERAGANVVPAVMQNEVHPLNTENEVLEYCEENHITVQAYSPLCRMIPEIRENELLNHLAEKYGVSLAQIILRWHIERGLVPVVKTSSEKRVKENTDIFSFALSEEDRDAITGLDSHFKIFLESRCCPGY</sequence>
<evidence type="ECO:0000256" key="2">
    <source>
        <dbReference type="ARBA" id="ARBA00022857"/>
    </source>
</evidence>
<dbReference type="Gene3D" id="3.20.20.100">
    <property type="entry name" value="NADP-dependent oxidoreductase domain"/>
    <property type="match status" value="1"/>
</dbReference>
<gene>
    <name evidence="5" type="ORF">NQ502_13500</name>
</gene>
<evidence type="ECO:0000313" key="5">
    <source>
        <dbReference type="EMBL" id="UWP58393.1"/>
    </source>
</evidence>
<dbReference type="PANTHER" id="PTHR43827:SF3">
    <property type="entry name" value="NADP-DEPENDENT OXIDOREDUCTASE DOMAIN-CONTAINING PROTEIN"/>
    <property type="match status" value="1"/>
</dbReference>
<dbReference type="Proteomes" id="UP001060164">
    <property type="component" value="Chromosome"/>
</dbReference>
<dbReference type="InterPro" id="IPR020471">
    <property type="entry name" value="AKR"/>
</dbReference>
<dbReference type="PRINTS" id="PR00069">
    <property type="entry name" value="ALDKETRDTASE"/>
</dbReference>
<dbReference type="CDD" id="cd19071">
    <property type="entry name" value="AKR_AKR1-5-like"/>
    <property type="match status" value="1"/>
</dbReference>
<dbReference type="RefSeq" id="WP_028528183.1">
    <property type="nucleotide sequence ID" value="NZ_CABLBR010000008.1"/>
</dbReference>
<keyword evidence="6" id="KW-1185">Reference proteome</keyword>
<dbReference type="Pfam" id="PF00248">
    <property type="entry name" value="Aldo_ket_red"/>
    <property type="match status" value="1"/>
</dbReference>
<keyword evidence="2" id="KW-0521">NADP</keyword>
<dbReference type="InterPro" id="IPR023210">
    <property type="entry name" value="NADP_OxRdtase_dom"/>
</dbReference>
<evidence type="ECO:0000313" key="6">
    <source>
        <dbReference type="Proteomes" id="UP001060164"/>
    </source>
</evidence>
<dbReference type="InterPro" id="IPR036812">
    <property type="entry name" value="NAD(P)_OxRdtase_dom_sf"/>
</dbReference>
<protein>
    <submittedName>
        <fullName evidence="5">Aldo/keto reductase</fullName>
    </submittedName>
</protein>
<dbReference type="PROSITE" id="PS00062">
    <property type="entry name" value="ALDOKETO_REDUCTASE_2"/>
    <property type="match status" value="1"/>
</dbReference>
<evidence type="ECO:0000256" key="1">
    <source>
        <dbReference type="ARBA" id="ARBA00007905"/>
    </source>
</evidence>
<evidence type="ECO:0000259" key="4">
    <source>
        <dbReference type="Pfam" id="PF00248"/>
    </source>
</evidence>
<keyword evidence="3" id="KW-0560">Oxidoreductase</keyword>
<dbReference type="PANTHER" id="PTHR43827">
    <property type="entry name" value="2,5-DIKETO-D-GLUCONIC ACID REDUCTASE"/>
    <property type="match status" value="1"/>
</dbReference>
<dbReference type="InterPro" id="IPR018170">
    <property type="entry name" value="Aldo/ket_reductase_CS"/>
</dbReference>
<dbReference type="EMBL" id="CP102290">
    <property type="protein sequence ID" value="UWP58393.1"/>
    <property type="molecule type" value="Genomic_DNA"/>
</dbReference>